<keyword evidence="1" id="KW-0479">Metal-binding</keyword>
<keyword evidence="9" id="KW-1185">Reference proteome</keyword>
<protein>
    <recommendedName>
        <fullName evidence="7">Zn(2)-C6 fungal-type domain-containing protein</fullName>
    </recommendedName>
</protein>
<evidence type="ECO:0000256" key="6">
    <source>
        <dbReference type="SAM" id="MobiDB-lite"/>
    </source>
</evidence>
<dbReference type="EMBL" id="JAPQKH010000007">
    <property type="protein sequence ID" value="KAJ5087430.1"/>
    <property type="molecule type" value="Genomic_DNA"/>
</dbReference>
<dbReference type="Proteomes" id="UP001149165">
    <property type="component" value="Unassembled WGS sequence"/>
</dbReference>
<organism evidence="8 9">
    <name type="scientific">Penicillium angulare</name>
    <dbReference type="NCBI Taxonomy" id="116970"/>
    <lineage>
        <taxon>Eukaryota</taxon>
        <taxon>Fungi</taxon>
        <taxon>Dikarya</taxon>
        <taxon>Ascomycota</taxon>
        <taxon>Pezizomycotina</taxon>
        <taxon>Eurotiomycetes</taxon>
        <taxon>Eurotiomycetidae</taxon>
        <taxon>Eurotiales</taxon>
        <taxon>Aspergillaceae</taxon>
        <taxon>Penicillium</taxon>
    </lineage>
</organism>
<feature type="region of interest" description="Disordered" evidence="6">
    <location>
        <begin position="170"/>
        <end position="195"/>
    </location>
</feature>
<keyword evidence="2" id="KW-0805">Transcription regulation</keyword>
<sequence length="641" mass="71924">MHHHDASKAFPTLAPGPPRTFAPQSMAAVSKAKKNSTACLACKAAKRKCSGAPPPCKACISAGAENECHFDPSRDLRRKVAVKRTIQELTDYKDLFDSLLSTVRGAHSDKIEKLVDIIKRNGPLHDLAQAVDCPVTRFTDSKILSAASLSLTEDADSKLDGQLIDQTEIKNRRPSDLESASSWSEHDKPISPSELASDPYARVTLDSLCDVPLLEVSARPWTEVTDDDDLVSHLISLYFTWDYPCAQFFDQRIFLDHMRQGVLNSEFCSPILVNSILSVASTYSDRPVVLSDNGNPFSRGQTFFAEAERLLRAEEGEPRLATVQALLLMCSVLSYQGKANISWQTLGMAVQMARDLGLFKHHRRRNGQRRATPLSQDMEKVRTITAWGIFNLDIQISMKLQREPNKVQPLHGVEYAGSFDCDWIAYPQSNQVASPIRAARLPQVREAQVRLNEIMIHIRDLLDEEHLREDFSSLLRVAEGPFAHLLQWLASWPDLAQIGKEPTPQLLVLRINSLHIIINLHEALIERDGGESMALRLRRGWREHTKEMTECLHLYRSSYGLRQIPTQLVGVVQSALHALVYQLDDSNEARYAFIELCHLAMGLRKRFKSIADSINIILSLAQHGTARLPVEAIAILDRSNL</sequence>
<keyword evidence="4" id="KW-0804">Transcription</keyword>
<comment type="caution">
    <text evidence="8">The sequence shown here is derived from an EMBL/GenBank/DDBJ whole genome shotgun (WGS) entry which is preliminary data.</text>
</comment>
<dbReference type="Gene3D" id="4.10.240.10">
    <property type="entry name" value="Zn(2)-C6 fungal-type DNA-binding domain"/>
    <property type="match status" value="1"/>
</dbReference>
<evidence type="ECO:0000259" key="7">
    <source>
        <dbReference type="PROSITE" id="PS50048"/>
    </source>
</evidence>
<dbReference type="GO" id="GO:0006351">
    <property type="term" value="P:DNA-templated transcription"/>
    <property type="evidence" value="ECO:0007669"/>
    <property type="project" value="InterPro"/>
</dbReference>
<evidence type="ECO:0000313" key="8">
    <source>
        <dbReference type="EMBL" id="KAJ5087430.1"/>
    </source>
</evidence>
<evidence type="ECO:0000256" key="4">
    <source>
        <dbReference type="ARBA" id="ARBA00023163"/>
    </source>
</evidence>
<dbReference type="Pfam" id="PF04082">
    <property type="entry name" value="Fungal_trans"/>
    <property type="match status" value="1"/>
</dbReference>
<keyword evidence="5" id="KW-0539">Nucleus</keyword>
<dbReference type="Pfam" id="PF00172">
    <property type="entry name" value="Zn_clus"/>
    <property type="match status" value="1"/>
</dbReference>
<evidence type="ECO:0000256" key="3">
    <source>
        <dbReference type="ARBA" id="ARBA00023125"/>
    </source>
</evidence>
<dbReference type="GO" id="GO:0008270">
    <property type="term" value="F:zinc ion binding"/>
    <property type="evidence" value="ECO:0007669"/>
    <property type="project" value="InterPro"/>
</dbReference>
<dbReference type="CDD" id="cd12148">
    <property type="entry name" value="fungal_TF_MHR"/>
    <property type="match status" value="1"/>
</dbReference>
<dbReference type="AlphaFoldDB" id="A0A9W9ET80"/>
<dbReference type="SMART" id="SM00066">
    <property type="entry name" value="GAL4"/>
    <property type="match status" value="1"/>
</dbReference>
<name>A0A9W9ET80_9EURO</name>
<feature type="region of interest" description="Disordered" evidence="6">
    <location>
        <begin position="1"/>
        <end position="21"/>
    </location>
</feature>
<dbReference type="SMART" id="SM00906">
    <property type="entry name" value="Fungal_trans"/>
    <property type="match status" value="1"/>
</dbReference>
<evidence type="ECO:0000256" key="2">
    <source>
        <dbReference type="ARBA" id="ARBA00023015"/>
    </source>
</evidence>
<feature type="domain" description="Zn(2)-C6 fungal-type" evidence="7">
    <location>
        <begin position="38"/>
        <end position="70"/>
    </location>
</feature>
<evidence type="ECO:0000256" key="1">
    <source>
        <dbReference type="ARBA" id="ARBA00022723"/>
    </source>
</evidence>
<reference evidence="8" key="1">
    <citation type="submission" date="2022-11" db="EMBL/GenBank/DDBJ databases">
        <authorList>
            <person name="Petersen C."/>
        </authorList>
    </citation>
    <scope>NUCLEOTIDE SEQUENCE</scope>
    <source>
        <strain evidence="8">IBT 30069</strain>
    </source>
</reference>
<reference evidence="8" key="2">
    <citation type="journal article" date="2023" name="IMA Fungus">
        <title>Comparative genomic study of the Penicillium genus elucidates a diverse pangenome and 15 lateral gene transfer events.</title>
        <authorList>
            <person name="Petersen C."/>
            <person name="Sorensen T."/>
            <person name="Nielsen M.R."/>
            <person name="Sondergaard T.E."/>
            <person name="Sorensen J.L."/>
            <person name="Fitzpatrick D.A."/>
            <person name="Frisvad J.C."/>
            <person name="Nielsen K.L."/>
        </authorList>
    </citation>
    <scope>NUCLEOTIDE SEQUENCE</scope>
    <source>
        <strain evidence="8">IBT 30069</strain>
    </source>
</reference>
<dbReference type="InterPro" id="IPR053187">
    <property type="entry name" value="Notoamide_regulator"/>
</dbReference>
<dbReference type="PANTHER" id="PTHR47256:SF10">
    <property type="entry name" value="ZN(II)2CYS6 TRANSCRIPTION FACTOR (EUROFUNG)"/>
    <property type="match status" value="1"/>
</dbReference>
<dbReference type="SUPFAM" id="SSF57701">
    <property type="entry name" value="Zn2/Cys6 DNA-binding domain"/>
    <property type="match status" value="1"/>
</dbReference>
<dbReference type="InterPro" id="IPR007219">
    <property type="entry name" value="XnlR_reg_dom"/>
</dbReference>
<dbReference type="InterPro" id="IPR036864">
    <property type="entry name" value="Zn2-C6_fun-type_DNA-bd_sf"/>
</dbReference>
<dbReference type="InterPro" id="IPR001138">
    <property type="entry name" value="Zn2Cys6_DnaBD"/>
</dbReference>
<evidence type="ECO:0000313" key="9">
    <source>
        <dbReference type="Proteomes" id="UP001149165"/>
    </source>
</evidence>
<dbReference type="GO" id="GO:0000981">
    <property type="term" value="F:DNA-binding transcription factor activity, RNA polymerase II-specific"/>
    <property type="evidence" value="ECO:0007669"/>
    <property type="project" value="InterPro"/>
</dbReference>
<keyword evidence="3" id="KW-0238">DNA-binding</keyword>
<accession>A0A9W9ET80</accession>
<evidence type="ECO:0000256" key="5">
    <source>
        <dbReference type="ARBA" id="ARBA00023242"/>
    </source>
</evidence>
<dbReference type="PANTHER" id="PTHR47256">
    <property type="entry name" value="ZN(II)2CYS6 TRANSCRIPTION FACTOR (EUROFUNG)-RELATED"/>
    <property type="match status" value="1"/>
</dbReference>
<dbReference type="PROSITE" id="PS50048">
    <property type="entry name" value="ZN2_CY6_FUNGAL_2"/>
    <property type="match status" value="1"/>
</dbReference>
<dbReference type="PROSITE" id="PS00463">
    <property type="entry name" value="ZN2_CY6_FUNGAL_1"/>
    <property type="match status" value="1"/>
</dbReference>
<gene>
    <name evidence="8" type="ORF">N7456_011046</name>
</gene>
<dbReference type="GO" id="GO:0003677">
    <property type="term" value="F:DNA binding"/>
    <property type="evidence" value="ECO:0007669"/>
    <property type="project" value="UniProtKB-KW"/>
</dbReference>
<proteinExistence type="predicted"/>
<dbReference type="CDD" id="cd00067">
    <property type="entry name" value="GAL4"/>
    <property type="match status" value="1"/>
</dbReference>
<dbReference type="OrthoDB" id="2593732at2759"/>